<evidence type="ECO:0000259" key="3">
    <source>
        <dbReference type="Pfam" id="PF26256"/>
    </source>
</evidence>
<name>A0ABD6BTF8_9EURY</name>
<keyword evidence="5" id="KW-1185">Reference proteome</keyword>
<protein>
    <recommendedName>
        <fullName evidence="3">DUF8060 domain-containing protein</fullName>
    </recommendedName>
</protein>
<feature type="compositionally biased region" description="Basic and acidic residues" evidence="1">
    <location>
        <begin position="35"/>
        <end position="47"/>
    </location>
</feature>
<evidence type="ECO:0000256" key="2">
    <source>
        <dbReference type="SAM" id="Phobius"/>
    </source>
</evidence>
<evidence type="ECO:0000313" key="4">
    <source>
        <dbReference type="EMBL" id="MFD1567885.1"/>
    </source>
</evidence>
<dbReference type="RefSeq" id="WP_267646944.1">
    <property type="nucleotide sequence ID" value="NZ_JANHGR010000001.1"/>
</dbReference>
<gene>
    <name evidence="4" type="ORF">ACFSAU_10310</name>
</gene>
<feature type="transmembrane region" description="Helical" evidence="2">
    <location>
        <begin position="52"/>
        <end position="74"/>
    </location>
</feature>
<dbReference type="Pfam" id="PF26256">
    <property type="entry name" value="DUF8060"/>
    <property type="match status" value="1"/>
</dbReference>
<dbReference type="EMBL" id="JBHUCZ010000009">
    <property type="protein sequence ID" value="MFD1567885.1"/>
    <property type="molecule type" value="Genomic_DNA"/>
</dbReference>
<evidence type="ECO:0000313" key="5">
    <source>
        <dbReference type="Proteomes" id="UP001597139"/>
    </source>
</evidence>
<feature type="domain" description="DUF8060" evidence="3">
    <location>
        <begin position="10"/>
        <end position="116"/>
    </location>
</feature>
<keyword evidence="2" id="KW-0472">Membrane</keyword>
<feature type="compositionally biased region" description="Low complexity" evidence="1">
    <location>
        <begin position="20"/>
        <end position="32"/>
    </location>
</feature>
<dbReference type="InterPro" id="IPR058373">
    <property type="entry name" value="DUF8060"/>
</dbReference>
<dbReference type="Proteomes" id="UP001597139">
    <property type="component" value="Unassembled WGS sequence"/>
</dbReference>
<accession>A0ABD6BTF8</accession>
<comment type="caution">
    <text evidence="4">The sequence shown here is derived from an EMBL/GenBank/DDBJ whole genome shotgun (WGS) entry which is preliminary data.</text>
</comment>
<evidence type="ECO:0000256" key="1">
    <source>
        <dbReference type="SAM" id="MobiDB-lite"/>
    </source>
</evidence>
<reference evidence="4 5" key="1">
    <citation type="journal article" date="2019" name="Int. J. Syst. Evol. Microbiol.">
        <title>The Global Catalogue of Microorganisms (GCM) 10K type strain sequencing project: providing services to taxonomists for standard genome sequencing and annotation.</title>
        <authorList>
            <consortium name="The Broad Institute Genomics Platform"/>
            <consortium name="The Broad Institute Genome Sequencing Center for Infectious Disease"/>
            <person name="Wu L."/>
            <person name="Ma J."/>
        </authorList>
    </citation>
    <scope>NUCLEOTIDE SEQUENCE [LARGE SCALE GENOMIC DNA]</scope>
    <source>
        <strain evidence="4 5">CGMCC 1.12859</strain>
    </source>
</reference>
<keyword evidence="2" id="KW-1133">Transmembrane helix</keyword>
<feature type="compositionally biased region" description="Basic and acidic residues" evidence="1">
    <location>
        <begin position="1"/>
        <end position="19"/>
    </location>
</feature>
<keyword evidence="2" id="KW-0812">Transmembrane</keyword>
<feature type="region of interest" description="Disordered" evidence="1">
    <location>
        <begin position="1"/>
        <end position="47"/>
    </location>
</feature>
<sequence>MSDDGHGEREREHEDDRPQTEATMTEQPTTDTDPTEDRTDDRTDDGSDLRRTLNYVLLGGLALLGLIATIQLYLNVSSAINQWITYEYRSLFQAAFNLVVLLLVGVGMLWQVQRLRD</sequence>
<dbReference type="AlphaFoldDB" id="A0ABD6BTF8"/>
<organism evidence="4 5">
    <name type="scientific">Halolamina litorea</name>
    <dbReference type="NCBI Taxonomy" id="1515593"/>
    <lineage>
        <taxon>Archaea</taxon>
        <taxon>Methanobacteriati</taxon>
        <taxon>Methanobacteriota</taxon>
        <taxon>Stenosarchaea group</taxon>
        <taxon>Halobacteria</taxon>
        <taxon>Halobacteriales</taxon>
        <taxon>Haloferacaceae</taxon>
    </lineage>
</organism>
<proteinExistence type="predicted"/>
<feature type="transmembrane region" description="Helical" evidence="2">
    <location>
        <begin position="94"/>
        <end position="112"/>
    </location>
</feature>